<dbReference type="Pfam" id="PF21537">
    <property type="entry name" value="DUF1980_C"/>
    <property type="match status" value="1"/>
</dbReference>
<reference evidence="4 5" key="1">
    <citation type="journal article" date="2011" name="J. Bacteriol.">
        <title>Genome sequence of Chthoniobacter flavus Ellin428, an aerobic heterotrophic soil bacterium.</title>
        <authorList>
            <person name="Kant R."/>
            <person name="van Passel M.W."/>
            <person name="Palva A."/>
            <person name="Lucas S."/>
            <person name="Lapidus A."/>
            <person name="Glavina Del Rio T."/>
            <person name="Dalin E."/>
            <person name="Tice H."/>
            <person name="Bruce D."/>
            <person name="Goodwin L."/>
            <person name="Pitluck S."/>
            <person name="Larimer F.W."/>
            <person name="Land M.L."/>
            <person name="Hauser L."/>
            <person name="Sangwan P."/>
            <person name="de Vos W.M."/>
            <person name="Janssen P.H."/>
            <person name="Smidt H."/>
        </authorList>
    </citation>
    <scope>NUCLEOTIDE SEQUENCE [LARGE SCALE GENOMIC DNA]</scope>
    <source>
        <strain evidence="4 5">Ellin428</strain>
    </source>
</reference>
<dbReference type="eggNOG" id="COG3689">
    <property type="taxonomic scope" value="Bacteria"/>
</dbReference>
<evidence type="ECO:0000256" key="2">
    <source>
        <dbReference type="SAM" id="Phobius"/>
    </source>
</evidence>
<keyword evidence="5" id="KW-1185">Reference proteome</keyword>
<dbReference type="InterPro" id="IPR052955">
    <property type="entry name" value="UPF0703_membrane_permease"/>
</dbReference>
<sequence length="311" mass="33267">MNAAFRRWLPCITLAAWSAILLISWATGHMRSLLTPDFRIGAVAAGIVMGIMALVFLLFPADAACCSAAECGHSFFKSSAGKVITFLILLLPITAAAMFNKDSYSANVIKNTIAVTDATQLGFKPRNTPITPVDMPLPTKNDPNSAQGPAPAAAQTTSTAQTPPAAQPQTPAQTAQASQQPPAPQDYLQRTPDGHIVAEVLDLLYAAQDNALRKDFEGKPVELIGQLMPDATNNPDGKRFKAVRMFMTCCAADARPVAVLAESGDKPSLPEMTWIKITGTATFPVENGKRIAILKADKVEKCNPPEETMLY</sequence>
<dbReference type="RefSeq" id="WP_006980798.1">
    <property type="nucleotide sequence ID" value="NZ_ABVL01000010.1"/>
</dbReference>
<feature type="transmembrane region" description="Helical" evidence="2">
    <location>
        <begin position="80"/>
        <end position="99"/>
    </location>
</feature>
<keyword evidence="2" id="KW-1133">Transmembrane helix</keyword>
<dbReference type="PANTHER" id="PTHR40047">
    <property type="entry name" value="UPF0703 PROTEIN YCGQ"/>
    <property type="match status" value="1"/>
</dbReference>
<evidence type="ECO:0000313" key="5">
    <source>
        <dbReference type="Proteomes" id="UP000005824"/>
    </source>
</evidence>
<keyword evidence="2" id="KW-0812">Transmembrane</keyword>
<evidence type="ECO:0000256" key="1">
    <source>
        <dbReference type="SAM" id="MobiDB-lite"/>
    </source>
</evidence>
<comment type="caution">
    <text evidence="4">The sequence shown here is derived from an EMBL/GenBank/DDBJ whole genome shotgun (WGS) entry which is preliminary data.</text>
</comment>
<accession>B4D3I5</accession>
<gene>
    <name evidence="4" type="ORF">CfE428DRAFT_3473</name>
</gene>
<dbReference type="InterPro" id="IPR048447">
    <property type="entry name" value="DUF1980_C"/>
</dbReference>
<dbReference type="EMBL" id="ABVL01000010">
    <property type="protein sequence ID" value="EDY18815.1"/>
    <property type="molecule type" value="Genomic_DNA"/>
</dbReference>
<organism evidence="4 5">
    <name type="scientific">Chthoniobacter flavus Ellin428</name>
    <dbReference type="NCBI Taxonomy" id="497964"/>
    <lineage>
        <taxon>Bacteria</taxon>
        <taxon>Pseudomonadati</taxon>
        <taxon>Verrucomicrobiota</taxon>
        <taxon>Spartobacteria</taxon>
        <taxon>Chthoniobacterales</taxon>
        <taxon>Chthoniobacteraceae</taxon>
        <taxon>Chthoniobacter</taxon>
    </lineage>
</organism>
<feature type="transmembrane region" description="Helical" evidence="2">
    <location>
        <begin position="7"/>
        <end position="26"/>
    </location>
</feature>
<name>B4D3I5_9BACT</name>
<feature type="transmembrane region" description="Helical" evidence="2">
    <location>
        <begin position="38"/>
        <end position="59"/>
    </location>
</feature>
<feature type="region of interest" description="Disordered" evidence="1">
    <location>
        <begin position="125"/>
        <end position="190"/>
    </location>
</feature>
<dbReference type="Proteomes" id="UP000005824">
    <property type="component" value="Unassembled WGS sequence"/>
</dbReference>
<dbReference type="STRING" id="497964.CfE428DRAFT_3473"/>
<evidence type="ECO:0000313" key="4">
    <source>
        <dbReference type="EMBL" id="EDY18815.1"/>
    </source>
</evidence>
<dbReference type="AlphaFoldDB" id="B4D3I5"/>
<dbReference type="InParanoid" id="B4D3I5"/>
<feature type="domain" description="DUF1980" evidence="3">
    <location>
        <begin position="214"/>
        <end position="311"/>
    </location>
</feature>
<evidence type="ECO:0000259" key="3">
    <source>
        <dbReference type="Pfam" id="PF21537"/>
    </source>
</evidence>
<protein>
    <submittedName>
        <fullName evidence="4">Membrane protein-like protein</fullName>
    </submittedName>
</protein>
<keyword evidence="2" id="KW-0472">Membrane</keyword>
<proteinExistence type="predicted"/>
<feature type="compositionally biased region" description="Low complexity" evidence="1">
    <location>
        <begin position="149"/>
        <end position="180"/>
    </location>
</feature>
<dbReference type="PANTHER" id="PTHR40047:SF1">
    <property type="entry name" value="UPF0703 PROTEIN YCGQ"/>
    <property type="match status" value="1"/>
</dbReference>